<reference evidence="6" key="2">
    <citation type="submission" date="2020-09" db="EMBL/GenBank/DDBJ databases">
        <authorList>
            <person name="Sun Q."/>
            <person name="Zhou Y."/>
        </authorList>
    </citation>
    <scope>NUCLEOTIDE SEQUENCE</scope>
    <source>
        <strain evidence="6">CGMCC 1.12785</strain>
    </source>
</reference>
<dbReference type="PROSITE" id="PS50893">
    <property type="entry name" value="ABC_TRANSPORTER_2"/>
    <property type="match status" value="1"/>
</dbReference>
<evidence type="ECO:0000313" key="7">
    <source>
        <dbReference type="Proteomes" id="UP000616114"/>
    </source>
</evidence>
<dbReference type="SUPFAM" id="SSF50331">
    <property type="entry name" value="MOP-like"/>
    <property type="match status" value="1"/>
</dbReference>
<evidence type="ECO:0000313" key="6">
    <source>
        <dbReference type="EMBL" id="GGA25455.1"/>
    </source>
</evidence>
<dbReference type="Gene3D" id="2.40.50.100">
    <property type="match status" value="1"/>
</dbReference>
<protein>
    <recommendedName>
        <fullName evidence="4">ABC-type quaternary amine transporter</fullName>
        <ecNumber evidence="4">7.6.2.9</ecNumber>
    </recommendedName>
</protein>
<dbReference type="InterPro" id="IPR003593">
    <property type="entry name" value="AAA+_ATPase"/>
</dbReference>
<evidence type="ECO:0000256" key="2">
    <source>
        <dbReference type="ARBA" id="ARBA00022741"/>
    </source>
</evidence>
<dbReference type="InterPro" id="IPR013611">
    <property type="entry name" value="Transp-assoc_OB_typ2"/>
</dbReference>
<dbReference type="Proteomes" id="UP000616114">
    <property type="component" value="Unassembled WGS sequence"/>
</dbReference>
<keyword evidence="7" id="KW-1185">Reference proteome</keyword>
<dbReference type="PANTHER" id="PTHR42781:SF4">
    <property type="entry name" value="SPERMIDINE_PUTRESCINE IMPORT ATP-BINDING PROTEIN POTA"/>
    <property type="match status" value="1"/>
</dbReference>
<keyword evidence="3 6" id="KW-0067">ATP-binding</keyword>
<evidence type="ECO:0000256" key="4">
    <source>
        <dbReference type="ARBA" id="ARBA00066388"/>
    </source>
</evidence>
<organism evidence="6 7">
    <name type="scientific">Sediminivirga luteola</name>
    <dbReference type="NCBI Taxonomy" id="1774748"/>
    <lineage>
        <taxon>Bacteria</taxon>
        <taxon>Bacillati</taxon>
        <taxon>Actinomycetota</taxon>
        <taxon>Actinomycetes</taxon>
        <taxon>Micrococcales</taxon>
        <taxon>Brevibacteriaceae</taxon>
        <taxon>Sediminivirga</taxon>
    </lineage>
</organism>
<dbReference type="GO" id="GO:0015418">
    <property type="term" value="F:ABC-type quaternary ammonium compound transporting activity"/>
    <property type="evidence" value="ECO:0007669"/>
    <property type="project" value="UniProtKB-EC"/>
</dbReference>
<evidence type="ECO:0000259" key="5">
    <source>
        <dbReference type="PROSITE" id="PS50893"/>
    </source>
</evidence>
<dbReference type="RefSeq" id="WP_188551769.1">
    <property type="nucleotide sequence ID" value="NZ_BMFY01000016.1"/>
</dbReference>
<feature type="domain" description="ABC transporter" evidence="5">
    <location>
        <begin position="7"/>
        <end position="237"/>
    </location>
</feature>
<proteinExistence type="predicted"/>
<evidence type="ECO:0000256" key="1">
    <source>
        <dbReference type="ARBA" id="ARBA00022448"/>
    </source>
</evidence>
<dbReference type="InterPro" id="IPR003439">
    <property type="entry name" value="ABC_transporter-like_ATP-bd"/>
</dbReference>
<evidence type="ECO:0000256" key="3">
    <source>
        <dbReference type="ARBA" id="ARBA00022840"/>
    </source>
</evidence>
<dbReference type="GO" id="GO:0016887">
    <property type="term" value="F:ATP hydrolysis activity"/>
    <property type="evidence" value="ECO:0007669"/>
    <property type="project" value="InterPro"/>
</dbReference>
<dbReference type="SMART" id="SM00382">
    <property type="entry name" value="AAA"/>
    <property type="match status" value="1"/>
</dbReference>
<comment type="caution">
    <text evidence="6">The sequence shown here is derived from an EMBL/GenBank/DDBJ whole genome shotgun (WGS) entry which is preliminary data.</text>
</comment>
<dbReference type="PROSITE" id="PS00211">
    <property type="entry name" value="ABC_TRANSPORTER_1"/>
    <property type="match status" value="1"/>
</dbReference>
<dbReference type="AlphaFoldDB" id="A0A8J2XLT4"/>
<name>A0A8J2XLT4_9MICO</name>
<dbReference type="EC" id="7.6.2.9" evidence="4"/>
<dbReference type="InterPro" id="IPR017871">
    <property type="entry name" value="ABC_transporter-like_CS"/>
</dbReference>
<dbReference type="EMBL" id="BMFY01000016">
    <property type="protein sequence ID" value="GGA25455.1"/>
    <property type="molecule type" value="Genomic_DNA"/>
</dbReference>
<dbReference type="InterPro" id="IPR050093">
    <property type="entry name" value="ABC_SmlMolc_Importer"/>
</dbReference>
<sequence length="358" mass="38701">MTTDARLALEQVTKAFDGRTVLEDISLQLEPGELLTLLGPSGCGKTTALRIIAGFERPDSGRVMLGGREITAVPAHRRSMGVVFQAYSLFPHMTALTNVAYGLKIRRQAKPARLGRAGELLELMGLSEHAHKYPHQLSGGQQQRVALARALAVAPEVLLLDEPLSALDAQVRVQLREEIRRIQRETGTTTIMVTHDQEEALTIADRVAVMRDGLIQQLGAPAELYRQPANAFVSRFLGTVNLVPVTGDGTRIALFGQAVETVGQHDPKVPLRAHIRPEDIELSIDEAGPGMVSTVLLRGATTSIGVIWDDLVTPVRVDLPTREAGGIESGQRVRLGVRVPHVLVEPDPAATGSQKTHA</sequence>
<reference evidence="6" key="1">
    <citation type="journal article" date="2014" name="Int. J. Syst. Evol. Microbiol.">
        <title>Complete genome sequence of Corynebacterium casei LMG S-19264T (=DSM 44701T), isolated from a smear-ripened cheese.</title>
        <authorList>
            <consortium name="US DOE Joint Genome Institute (JGI-PGF)"/>
            <person name="Walter F."/>
            <person name="Albersmeier A."/>
            <person name="Kalinowski J."/>
            <person name="Ruckert C."/>
        </authorList>
    </citation>
    <scope>NUCLEOTIDE SEQUENCE</scope>
    <source>
        <strain evidence="6">CGMCC 1.12785</strain>
    </source>
</reference>
<dbReference type="Pfam" id="PF00005">
    <property type="entry name" value="ABC_tran"/>
    <property type="match status" value="1"/>
</dbReference>
<dbReference type="Gene3D" id="3.40.50.300">
    <property type="entry name" value="P-loop containing nucleotide triphosphate hydrolases"/>
    <property type="match status" value="1"/>
</dbReference>
<accession>A0A8J2XLT4</accession>
<dbReference type="GO" id="GO:0005524">
    <property type="term" value="F:ATP binding"/>
    <property type="evidence" value="ECO:0007669"/>
    <property type="project" value="UniProtKB-KW"/>
</dbReference>
<keyword evidence="1" id="KW-0813">Transport</keyword>
<dbReference type="Pfam" id="PF08402">
    <property type="entry name" value="TOBE_2"/>
    <property type="match status" value="1"/>
</dbReference>
<dbReference type="InterPro" id="IPR008995">
    <property type="entry name" value="Mo/tungstate-bd_C_term_dom"/>
</dbReference>
<gene>
    <name evidence="6" type="ORF">GCM10011333_30580</name>
</gene>
<keyword evidence="2" id="KW-0547">Nucleotide-binding</keyword>
<dbReference type="InterPro" id="IPR027417">
    <property type="entry name" value="P-loop_NTPase"/>
</dbReference>
<dbReference type="PANTHER" id="PTHR42781">
    <property type="entry name" value="SPERMIDINE/PUTRESCINE IMPORT ATP-BINDING PROTEIN POTA"/>
    <property type="match status" value="1"/>
</dbReference>
<dbReference type="SUPFAM" id="SSF52540">
    <property type="entry name" value="P-loop containing nucleoside triphosphate hydrolases"/>
    <property type="match status" value="1"/>
</dbReference>
<dbReference type="FunFam" id="3.40.50.300:FF:000425">
    <property type="entry name" value="Probable ABC transporter, ATP-binding subunit"/>
    <property type="match status" value="1"/>
</dbReference>